<dbReference type="InterPro" id="IPR023214">
    <property type="entry name" value="HAD_sf"/>
</dbReference>
<dbReference type="CDD" id="cd02094">
    <property type="entry name" value="P-type_ATPase_Cu-like"/>
    <property type="match status" value="1"/>
</dbReference>
<dbReference type="InterPro" id="IPR059000">
    <property type="entry name" value="ATPase_P-type_domA"/>
</dbReference>
<evidence type="ECO:0000313" key="16">
    <source>
        <dbReference type="EMBL" id="PAP78221.1"/>
    </source>
</evidence>
<evidence type="ECO:0000256" key="10">
    <source>
        <dbReference type="ARBA" id="ARBA00022967"/>
    </source>
</evidence>
<dbReference type="SUPFAM" id="SSF81665">
    <property type="entry name" value="Calcium ATPase, transmembrane domain M"/>
    <property type="match status" value="1"/>
</dbReference>
<sequence>MPATAPPPDDRTVTLRVEGMECASCSARVERVLSRLDGVAEVGVNLATERATVRARPGLSDDVIAEAIRKAGFGAETEAAARNEAERAATKDAERDRQRTRLWWAVGLTIPIWLLEMVPMLVPGGHAWVDATLGTQPVRLMLLALGTAVQFGPGLHFFRAGWAALRSGAPSMDTLVMIGTSAAYGYSVVATLAPGVLPAGADHVYFEAAATIITLILAGRYLEAVAKGRAGEAIRALLDLQPPTALALRNGEPVEVPLAEVAVGDRVLVKPGARVPVDGTVVEGRSFVDESAMTGEPVPVEKEPEATVAAGTVNGTGALTVEAMAVGGATALARIVRMVEDAQGSKPPIQALADRVVRVFVPFVLATAAVTFAAWMLVGPDPRLTYALVASVSVLIIACPCAMGIATPISVLVGTGRAAEKGAFVREGAGLQALAEADLIVFDKTGTLTVGRPAVTDVVALGDFDAEEAVRLAAAVERQSEHPIARALVEYAPGAPEAADVEAVPGYGVAGTVGGRRVAVGAERYLDRLGVALDPTDRERAEALAADGKTPVWVVVDDAPAALLAVSDPIKPGARAALDALRQRGLDLALITGDAETTARAVAKQLGIETVRAEVLPDEKADAVAALQAEGRVVAFVGDGINDAPALARADAGLAMGTGTDVAIEAGDVVLAGGDIEAVGRAVGVARATLRNIRQNLFWAFAYNVVLIPVAAGVLYPALGVLLSPMLAALAMVFSDLFVIGNALRLRSA</sequence>
<dbReference type="PROSITE" id="PS01047">
    <property type="entry name" value="HMA_1"/>
    <property type="match status" value="1"/>
</dbReference>
<dbReference type="Pfam" id="PF00122">
    <property type="entry name" value="E1-E2_ATPase"/>
    <property type="match status" value="1"/>
</dbReference>
<name>A0A271J3V8_9BACT</name>
<feature type="transmembrane region" description="Helical" evidence="14">
    <location>
        <begin position="142"/>
        <end position="162"/>
    </location>
</feature>
<evidence type="ECO:0000256" key="4">
    <source>
        <dbReference type="ARBA" id="ARBA00022448"/>
    </source>
</evidence>
<dbReference type="SFLD" id="SFLDF00027">
    <property type="entry name" value="p-type_atpase"/>
    <property type="match status" value="1"/>
</dbReference>
<dbReference type="GO" id="GO:0005886">
    <property type="term" value="C:plasma membrane"/>
    <property type="evidence" value="ECO:0007669"/>
    <property type="project" value="UniProtKB-SubCell"/>
</dbReference>
<dbReference type="SFLD" id="SFLDS00003">
    <property type="entry name" value="Haloacid_Dehalogenase"/>
    <property type="match status" value="1"/>
</dbReference>
<keyword evidence="7 14" id="KW-0479">Metal-binding</keyword>
<evidence type="ECO:0000256" key="2">
    <source>
        <dbReference type="ARBA" id="ARBA00006024"/>
    </source>
</evidence>
<dbReference type="RefSeq" id="WP_095511904.1">
    <property type="nucleotide sequence ID" value="NZ_MQWD01000001.1"/>
</dbReference>
<dbReference type="InterPro" id="IPR023298">
    <property type="entry name" value="ATPase_P-typ_TM_dom_sf"/>
</dbReference>
<evidence type="ECO:0000313" key="17">
    <source>
        <dbReference type="Proteomes" id="UP000216339"/>
    </source>
</evidence>
<comment type="subcellular location">
    <subcellularLocation>
        <location evidence="1">Cell membrane</location>
        <topology evidence="1">Multi-pass membrane protein</topology>
    </subcellularLocation>
</comment>
<dbReference type="SFLD" id="SFLDG00002">
    <property type="entry name" value="C1.7:_P-type_atpase_like"/>
    <property type="match status" value="1"/>
</dbReference>
<proteinExistence type="inferred from homology"/>
<feature type="domain" description="HMA" evidence="15">
    <location>
        <begin position="11"/>
        <end position="76"/>
    </location>
</feature>
<keyword evidence="4" id="KW-0813">Transport</keyword>
<dbReference type="GO" id="GO:0055070">
    <property type="term" value="P:copper ion homeostasis"/>
    <property type="evidence" value="ECO:0007669"/>
    <property type="project" value="TreeGrafter"/>
</dbReference>
<keyword evidence="8 14" id="KW-0547">Nucleotide-binding</keyword>
<dbReference type="Proteomes" id="UP000216339">
    <property type="component" value="Unassembled WGS sequence"/>
</dbReference>
<feature type="transmembrane region" description="Helical" evidence="14">
    <location>
        <begin position="722"/>
        <end position="744"/>
    </location>
</feature>
<dbReference type="PROSITE" id="PS00154">
    <property type="entry name" value="ATPASE_E1_E2"/>
    <property type="match status" value="1"/>
</dbReference>
<gene>
    <name evidence="16" type="ORF">BSZ37_18205</name>
</gene>
<dbReference type="Gene3D" id="3.40.50.1000">
    <property type="entry name" value="HAD superfamily/HAD-like"/>
    <property type="match status" value="1"/>
</dbReference>
<dbReference type="NCBIfam" id="TIGR01494">
    <property type="entry name" value="ATPase_P-type"/>
    <property type="match status" value="1"/>
</dbReference>
<keyword evidence="12" id="KW-0406">Ion transport</keyword>
<evidence type="ECO:0000256" key="11">
    <source>
        <dbReference type="ARBA" id="ARBA00022989"/>
    </source>
</evidence>
<dbReference type="PROSITE" id="PS50846">
    <property type="entry name" value="HMA_2"/>
    <property type="match status" value="1"/>
</dbReference>
<comment type="caution">
    <text evidence="16">The sequence shown here is derived from an EMBL/GenBank/DDBJ whole genome shotgun (WGS) entry which is preliminary data.</text>
</comment>
<accession>A0A271J3V8</accession>
<evidence type="ECO:0000256" key="3">
    <source>
        <dbReference type="ARBA" id="ARBA00012517"/>
    </source>
</evidence>
<evidence type="ECO:0000256" key="12">
    <source>
        <dbReference type="ARBA" id="ARBA00023065"/>
    </source>
</evidence>
<dbReference type="GO" id="GO:0043682">
    <property type="term" value="F:P-type divalent copper transporter activity"/>
    <property type="evidence" value="ECO:0007669"/>
    <property type="project" value="TreeGrafter"/>
</dbReference>
<feature type="transmembrane region" description="Helical" evidence="14">
    <location>
        <begin position="356"/>
        <end position="378"/>
    </location>
</feature>
<keyword evidence="9 14" id="KW-0067">ATP-binding</keyword>
<dbReference type="PANTHER" id="PTHR43520:SF8">
    <property type="entry name" value="P-TYPE CU(+) TRANSPORTER"/>
    <property type="match status" value="1"/>
</dbReference>
<dbReference type="SUPFAM" id="SSF55008">
    <property type="entry name" value="HMA, heavy metal-associated domain"/>
    <property type="match status" value="1"/>
</dbReference>
<dbReference type="PROSITE" id="PS01229">
    <property type="entry name" value="COF_2"/>
    <property type="match status" value="1"/>
</dbReference>
<evidence type="ECO:0000256" key="9">
    <source>
        <dbReference type="ARBA" id="ARBA00022840"/>
    </source>
</evidence>
<evidence type="ECO:0000256" key="1">
    <source>
        <dbReference type="ARBA" id="ARBA00004651"/>
    </source>
</evidence>
<feature type="transmembrane region" description="Helical" evidence="14">
    <location>
        <begin position="384"/>
        <end position="413"/>
    </location>
</feature>
<dbReference type="SUPFAM" id="SSF56784">
    <property type="entry name" value="HAD-like"/>
    <property type="match status" value="1"/>
</dbReference>
<evidence type="ECO:0000256" key="5">
    <source>
        <dbReference type="ARBA" id="ARBA00022475"/>
    </source>
</evidence>
<evidence type="ECO:0000256" key="7">
    <source>
        <dbReference type="ARBA" id="ARBA00022723"/>
    </source>
</evidence>
<dbReference type="FunFam" id="2.70.150.10:FF:000020">
    <property type="entry name" value="Copper-exporting P-type ATPase A"/>
    <property type="match status" value="1"/>
</dbReference>
<feature type="transmembrane region" description="Helical" evidence="14">
    <location>
        <begin position="174"/>
        <end position="197"/>
    </location>
</feature>
<dbReference type="PRINTS" id="PR00943">
    <property type="entry name" value="CUATPASE"/>
</dbReference>
<keyword evidence="10" id="KW-1278">Translocase</keyword>
<dbReference type="PRINTS" id="PR00119">
    <property type="entry name" value="CATATPASE"/>
</dbReference>
<dbReference type="GO" id="GO:0060003">
    <property type="term" value="P:copper ion export"/>
    <property type="evidence" value="ECO:0007669"/>
    <property type="project" value="UniProtKB-ARBA"/>
</dbReference>
<organism evidence="16 17">
    <name type="scientific">Rubrivirga marina</name>
    <dbReference type="NCBI Taxonomy" id="1196024"/>
    <lineage>
        <taxon>Bacteria</taxon>
        <taxon>Pseudomonadati</taxon>
        <taxon>Rhodothermota</taxon>
        <taxon>Rhodothermia</taxon>
        <taxon>Rhodothermales</taxon>
        <taxon>Rubricoccaceae</taxon>
        <taxon>Rubrivirga</taxon>
    </lineage>
</organism>
<evidence type="ECO:0000256" key="8">
    <source>
        <dbReference type="ARBA" id="ARBA00022741"/>
    </source>
</evidence>
<dbReference type="InterPro" id="IPR036163">
    <property type="entry name" value="HMA_dom_sf"/>
</dbReference>
<dbReference type="EMBL" id="MQWD01000001">
    <property type="protein sequence ID" value="PAP78221.1"/>
    <property type="molecule type" value="Genomic_DNA"/>
</dbReference>
<dbReference type="FunFam" id="3.30.70.100:FF:000005">
    <property type="entry name" value="Copper-exporting P-type ATPase A"/>
    <property type="match status" value="1"/>
</dbReference>
<dbReference type="GO" id="GO:0140581">
    <property type="term" value="F:P-type monovalent copper transporter activity"/>
    <property type="evidence" value="ECO:0007669"/>
    <property type="project" value="UniProtKB-EC"/>
</dbReference>
<dbReference type="PANTHER" id="PTHR43520">
    <property type="entry name" value="ATP7, ISOFORM B"/>
    <property type="match status" value="1"/>
</dbReference>
<dbReference type="CDD" id="cd00371">
    <property type="entry name" value="HMA"/>
    <property type="match status" value="1"/>
</dbReference>
<dbReference type="InterPro" id="IPR036412">
    <property type="entry name" value="HAD-like_sf"/>
</dbReference>
<dbReference type="Gene3D" id="3.40.1110.10">
    <property type="entry name" value="Calcium-transporting ATPase, cytoplasmic domain N"/>
    <property type="match status" value="1"/>
</dbReference>
<dbReference type="GO" id="GO:0016887">
    <property type="term" value="F:ATP hydrolysis activity"/>
    <property type="evidence" value="ECO:0007669"/>
    <property type="project" value="InterPro"/>
</dbReference>
<dbReference type="InterPro" id="IPR027256">
    <property type="entry name" value="P-typ_ATPase_IB"/>
</dbReference>
<keyword evidence="6 14" id="KW-0812">Transmembrane</keyword>
<dbReference type="Pfam" id="PF00702">
    <property type="entry name" value="Hydrolase"/>
    <property type="match status" value="1"/>
</dbReference>
<keyword evidence="11 14" id="KW-1133">Transmembrane helix</keyword>
<dbReference type="GO" id="GO:0005507">
    <property type="term" value="F:copper ion binding"/>
    <property type="evidence" value="ECO:0007669"/>
    <property type="project" value="TreeGrafter"/>
</dbReference>
<dbReference type="Gene3D" id="2.70.150.10">
    <property type="entry name" value="Calcium-transporting ATPase, cytoplasmic transduction domain A"/>
    <property type="match status" value="1"/>
</dbReference>
<evidence type="ECO:0000256" key="14">
    <source>
        <dbReference type="RuleBase" id="RU362081"/>
    </source>
</evidence>
<dbReference type="InterPro" id="IPR023299">
    <property type="entry name" value="ATPase_P-typ_cyto_dom_N"/>
</dbReference>
<keyword evidence="17" id="KW-1185">Reference proteome</keyword>
<dbReference type="InterPro" id="IPR001757">
    <property type="entry name" value="P_typ_ATPase"/>
</dbReference>
<dbReference type="Gene3D" id="3.30.70.100">
    <property type="match status" value="1"/>
</dbReference>
<protein>
    <recommendedName>
        <fullName evidence="3">P-type Cu(+) transporter</fullName>
        <ecNumber evidence="3">7.2.2.8</ecNumber>
    </recommendedName>
</protein>
<dbReference type="InterPro" id="IPR044492">
    <property type="entry name" value="P_typ_ATPase_HD_dom"/>
</dbReference>
<reference evidence="16 17" key="1">
    <citation type="submission" date="2016-11" db="EMBL/GenBank/DDBJ databases">
        <title>Study of marine rhodopsin-containing bacteria.</title>
        <authorList>
            <person name="Yoshizawa S."/>
            <person name="Kumagai Y."/>
            <person name="Kogure K."/>
        </authorList>
    </citation>
    <scope>NUCLEOTIDE SEQUENCE [LARGE SCALE GENOMIC DNA]</scope>
    <source>
        <strain evidence="16 17">SAORIC-28</strain>
    </source>
</reference>
<dbReference type="InterPro" id="IPR018303">
    <property type="entry name" value="ATPase_P-typ_P_site"/>
</dbReference>
<feature type="transmembrane region" description="Helical" evidence="14">
    <location>
        <begin position="102"/>
        <end position="122"/>
    </location>
</feature>
<comment type="similarity">
    <text evidence="2 14">Belongs to the cation transport ATPase (P-type) (TC 3.A.3) family. Type IB subfamily.</text>
</comment>
<dbReference type="InterPro" id="IPR008250">
    <property type="entry name" value="ATPase_P-typ_transduc_dom_A_sf"/>
</dbReference>
<evidence type="ECO:0000259" key="15">
    <source>
        <dbReference type="PROSITE" id="PS50846"/>
    </source>
</evidence>
<dbReference type="NCBIfam" id="TIGR01525">
    <property type="entry name" value="ATPase-IB_hvy"/>
    <property type="match status" value="1"/>
</dbReference>
<dbReference type="NCBIfam" id="TIGR01511">
    <property type="entry name" value="ATPase-IB1_Cu"/>
    <property type="match status" value="1"/>
</dbReference>
<feature type="transmembrane region" description="Helical" evidence="14">
    <location>
        <begin position="697"/>
        <end position="716"/>
    </location>
</feature>
<evidence type="ECO:0000256" key="13">
    <source>
        <dbReference type="ARBA" id="ARBA00023136"/>
    </source>
</evidence>
<keyword evidence="13 14" id="KW-0472">Membrane</keyword>
<dbReference type="SUPFAM" id="SSF81653">
    <property type="entry name" value="Calcium ATPase, transduction domain A"/>
    <property type="match status" value="1"/>
</dbReference>
<dbReference type="InterPro" id="IPR006121">
    <property type="entry name" value="HMA_dom"/>
</dbReference>
<dbReference type="GO" id="GO:0005524">
    <property type="term" value="F:ATP binding"/>
    <property type="evidence" value="ECO:0007669"/>
    <property type="project" value="UniProtKB-UniRule"/>
</dbReference>
<dbReference type="OrthoDB" id="614385at2"/>
<feature type="transmembrane region" description="Helical" evidence="14">
    <location>
        <begin position="203"/>
        <end position="222"/>
    </location>
</feature>
<dbReference type="InterPro" id="IPR017969">
    <property type="entry name" value="Heavy-metal-associated_CS"/>
</dbReference>
<keyword evidence="5 14" id="KW-1003">Cell membrane</keyword>
<dbReference type="Pfam" id="PF00403">
    <property type="entry name" value="HMA"/>
    <property type="match status" value="1"/>
</dbReference>
<dbReference type="EC" id="7.2.2.8" evidence="3"/>
<dbReference type="AlphaFoldDB" id="A0A271J3V8"/>
<evidence type="ECO:0000256" key="6">
    <source>
        <dbReference type="ARBA" id="ARBA00022692"/>
    </source>
</evidence>